<evidence type="ECO:0000313" key="2">
    <source>
        <dbReference type="EMBL" id="KAF5359691.1"/>
    </source>
</evidence>
<proteinExistence type="predicted"/>
<keyword evidence="3" id="KW-1185">Reference proteome</keyword>
<organism evidence="2 3">
    <name type="scientific">Leucocoprinus leucothites</name>
    <dbReference type="NCBI Taxonomy" id="201217"/>
    <lineage>
        <taxon>Eukaryota</taxon>
        <taxon>Fungi</taxon>
        <taxon>Dikarya</taxon>
        <taxon>Basidiomycota</taxon>
        <taxon>Agaricomycotina</taxon>
        <taxon>Agaricomycetes</taxon>
        <taxon>Agaricomycetidae</taxon>
        <taxon>Agaricales</taxon>
        <taxon>Agaricineae</taxon>
        <taxon>Agaricaceae</taxon>
        <taxon>Leucocoprinus</taxon>
    </lineage>
</organism>
<name>A0A8H5LJK2_9AGAR</name>
<feature type="compositionally biased region" description="Pro residues" evidence="1">
    <location>
        <begin position="282"/>
        <end position="298"/>
    </location>
</feature>
<dbReference type="EMBL" id="JAACJO010000004">
    <property type="protein sequence ID" value="KAF5359691.1"/>
    <property type="molecule type" value="Genomic_DNA"/>
</dbReference>
<feature type="compositionally biased region" description="Pro residues" evidence="1">
    <location>
        <begin position="184"/>
        <end position="193"/>
    </location>
</feature>
<accession>A0A8H5LJK2</accession>
<dbReference type="OrthoDB" id="3271227at2759"/>
<comment type="caution">
    <text evidence="2">The sequence shown here is derived from an EMBL/GenBank/DDBJ whole genome shotgun (WGS) entry which is preliminary data.</text>
</comment>
<protein>
    <submittedName>
        <fullName evidence="2">Uncharacterized protein</fullName>
    </submittedName>
</protein>
<feature type="compositionally biased region" description="Basic and acidic residues" evidence="1">
    <location>
        <begin position="513"/>
        <end position="525"/>
    </location>
</feature>
<evidence type="ECO:0000313" key="3">
    <source>
        <dbReference type="Proteomes" id="UP000559027"/>
    </source>
</evidence>
<feature type="region of interest" description="Disordered" evidence="1">
    <location>
        <begin position="80"/>
        <end position="719"/>
    </location>
</feature>
<sequence>MDSPLSDIDVDEVIADSEDEGLKAFAKDRDKVSMSKSGLLPNIDTLEPVPPSIPNDQIDYFAGFQDDIFLPIPSIAERAKTRKRKPKEKLPQDVLELTDDDEFALKPLPSKPKKKTKEKPTKDLADSHQATDSDSISAPQNSGVENAPLINARNKVRPRPVKRTPLPPQTPQHDRTSQATLPVPTSPFHPPPNHFTVNSSRYDIPPSDPPLTSSLGPDKDTRLPPIEFLPPPDDTDTPLPSSQPGGNVDELQVSNRRDQLDDDYGAVLPPPPPTFFTGSSSLPPPAVPTPHLPPPPPVDVVDLTDIPSTALAPSIGAPDPSTGSKAKKPRKPRKKKGESGDADPGTAEAPQAGSHKKKGKVRTNQVTVEIPLPPPAVADLEDALPTAKKRKRKLVLDDPMEEDELNIRPGQLDPITEVPAERPSQSLENKDLPVQESLDNFDYNDTIEKPSKADKRKGKKRKVIEDSDKNPPLTAVSRKKKKIPQPSEVEGLEDGFDEGLTVPPKRTSKKGRKGGEEPDKDDNIDPTRAAKAGKGKRRMIIASDDEDDGNGDPIVEDPQAPFPEPEEHQKESGKLSTEGDAAKVADHLQDDRNILRATKARDSPPDGDTELAPQQRHETPSMGKYPSLASRYTIAPKSQTSGMSELIRRASSHVNSPFVTPSRRGSPLARSVYSPLLKSSRRSLSRIAPLHPNRRTPPPPKPPPPPKKKSKKEQELEERWEEEIIEEIGGVTEWLALSEAEKKDLKRMKRDREMGYCED</sequence>
<feature type="compositionally biased region" description="Basic and acidic residues" evidence="1">
    <location>
        <begin position="118"/>
        <end position="131"/>
    </location>
</feature>
<evidence type="ECO:0000256" key="1">
    <source>
        <dbReference type="SAM" id="MobiDB-lite"/>
    </source>
</evidence>
<feature type="compositionally biased region" description="Polar residues" evidence="1">
    <location>
        <begin position="132"/>
        <end position="144"/>
    </location>
</feature>
<dbReference type="AlphaFoldDB" id="A0A8H5LJK2"/>
<reference evidence="2 3" key="1">
    <citation type="journal article" date="2020" name="ISME J.">
        <title>Uncovering the hidden diversity of litter-decomposition mechanisms in mushroom-forming fungi.</title>
        <authorList>
            <person name="Floudas D."/>
            <person name="Bentzer J."/>
            <person name="Ahren D."/>
            <person name="Johansson T."/>
            <person name="Persson P."/>
            <person name="Tunlid A."/>
        </authorList>
    </citation>
    <scope>NUCLEOTIDE SEQUENCE [LARGE SCALE GENOMIC DNA]</scope>
    <source>
        <strain evidence="2 3">CBS 146.42</strain>
    </source>
</reference>
<feature type="compositionally biased region" description="Basic and acidic residues" evidence="1">
    <location>
        <begin position="580"/>
        <end position="604"/>
    </location>
</feature>
<dbReference type="Proteomes" id="UP000559027">
    <property type="component" value="Unassembled WGS sequence"/>
</dbReference>
<gene>
    <name evidence="2" type="ORF">D9756_003084</name>
</gene>
<feature type="compositionally biased region" description="Basic residues" evidence="1">
    <location>
        <begin position="325"/>
        <end position="336"/>
    </location>
</feature>
<feature type="compositionally biased region" description="Pro residues" evidence="1">
    <location>
        <begin position="695"/>
        <end position="705"/>
    </location>
</feature>